<evidence type="ECO:0000313" key="2">
    <source>
        <dbReference type="EMBL" id="TDO39617.1"/>
    </source>
</evidence>
<evidence type="ECO:0000259" key="1">
    <source>
        <dbReference type="Pfam" id="PF18478"/>
    </source>
</evidence>
<keyword evidence="3" id="KW-1185">Reference proteome</keyword>
<reference evidence="2 3" key="1">
    <citation type="submission" date="2019-03" db="EMBL/GenBank/DDBJ databases">
        <title>Sequencing the genomes of 1000 actinobacteria strains.</title>
        <authorList>
            <person name="Klenk H.-P."/>
        </authorList>
    </citation>
    <scope>NUCLEOTIDE SEQUENCE [LARGE SCALE GENOMIC DNA]</scope>
    <source>
        <strain evidence="2 3">DSM 43805</strain>
    </source>
</reference>
<protein>
    <recommendedName>
        <fullName evidence="1">VapC45 PIN like domain-containing protein</fullName>
    </recommendedName>
</protein>
<accession>A0A4R6JU07</accession>
<dbReference type="EMBL" id="SNWR01000001">
    <property type="protein sequence ID" value="TDO39617.1"/>
    <property type="molecule type" value="Genomic_DNA"/>
</dbReference>
<dbReference type="AlphaFoldDB" id="A0A4R6JU07"/>
<evidence type="ECO:0000313" key="3">
    <source>
        <dbReference type="Proteomes" id="UP000294901"/>
    </source>
</evidence>
<feature type="domain" description="VapC45 PIN like" evidence="1">
    <location>
        <begin position="1"/>
        <end position="78"/>
    </location>
</feature>
<organism evidence="2 3">
    <name type="scientific">Paractinoplanes brasiliensis</name>
    <dbReference type="NCBI Taxonomy" id="52695"/>
    <lineage>
        <taxon>Bacteria</taxon>
        <taxon>Bacillati</taxon>
        <taxon>Actinomycetota</taxon>
        <taxon>Actinomycetes</taxon>
        <taxon>Micromonosporales</taxon>
        <taxon>Micromonosporaceae</taxon>
        <taxon>Paractinoplanes</taxon>
    </lineage>
</organism>
<name>A0A4R6JU07_9ACTN</name>
<sequence>MRILLDEDVPRPVVALLRHVLRGHDVDHVQEIKWAGKKDLVLYQDAKRAGYDVVVTNDAAQMSDPDECRAVKKTGMHRVSYRQRHPGLRGLATAVASLVAAMPDVVAELANADGQRLIAITGIDPTRQRYTIVDPRRNPPPYWPR</sequence>
<proteinExistence type="predicted"/>
<dbReference type="OrthoDB" id="3699343at2"/>
<dbReference type="Pfam" id="PF18478">
    <property type="entry name" value="PIN_10"/>
    <property type="match status" value="1"/>
</dbReference>
<comment type="caution">
    <text evidence="2">The sequence shown here is derived from an EMBL/GenBank/DDBJ whole genome shotgun (WGS) entry which is preliminary data.</text>
</comment>
<dbReference type="Proteomes" id="UP000294901">
    <property type="component" value="Unassembled WGS sequence"/>
</dbReference>
<dbReference type="RefSeq" id="WP_133873918.1">
    <property type="nucleotide sequence ID" value="NZ_BOMD01000054.1"/>
</dbReference>
<gene>
    <name evidence="2" type="ORF">C8E87_3308</name>
</gene>
<dbReference type="InterPro" id="IPR041375">
    <property type="entry name" value="VapC45_PIN-like"/>
</dbReference>